<evidence type="ECO:0000313" key="2">
    <source>
        <dbReference type="EMBL" id="QQL44253.1"/>
    </source>
</evidence>
<reference evidence="2 3" key="1">
    <citation type="submission" date="2020-12" db="EMBL/GenBank/DDBJ databases">
        <title>Sulforoseuscoccus oceanibium gen. nov., sp. nov., a representative of the phylum Verrucomicrobia with special cytoplasmic membrane, and proposal of Sulforoseuscoccusaceae fam. nov.</title>
        <authorList>
            <person name="Xi F."/>
        </authorList>
    </citation>
    <scope>NUCLEOTIDE SEQUENCE [LARGE SCALE GENOMIC DNA]</scope>
    <source>
        <strain evidence="2 3">T37</strain>
    </source>
</reference>
<sequence length="390" mass="41296">MPRPPLLIRSFRAVTLVVLSLLMVALPDADAQVVIKKSSQINVDVERFGGPNGSSAAAVVQQDLKATPGFRLAKVAGSTWTVKGVVQDNALQGSLIDPTGRARFSRRYTAPSLATAAHQLSGDVIYEITGTRGLPGSKIVFSGSAGRGREIFICDWDGKNLKQLTSDGSLAVSPAISPDGRKVAFTSYRSGYPDVWVLDLPTARRQRAYNSPGTNTGAAFSPDGRRIALTMSFSGNPELYVGPATGGRARQLTKTIEVESSPSWSPDGRQVAYVTSRGAGPRIAIVSAGGGRPKILNTGHGYNTEPSWSPDGKQIAFNVRGSGGMQIAVYEISTGRTRIVGSGEAPHWGPDSQHVVATKGGDLVLINTADGSTRTIVKGRRAKEPSWTIR</sequence>
<gene>
    <name evidence="2" type="ORF">G3M56_010145</name>
</gene>
<accession>A0A6B3L0W2</accession>
<dbReference type="Gene3D" id="2.120.10.30">
    <property type="entry name" value="TolB, C-terminal domain"/>
    <property type="match status" value="1"/>
</dbReference>
<dbReference type="InterPro" id="IPR011042">
    <property type="entry name" value="6-blade_b-propeller_TolB-like"/>
</dbReference>
<dbReference type="SUPFAM" id="SSF69304">
    <property type="entry name" value="Tricorn protease N-terminal domain"/>
    <property type="match status" value="1"/>
</dbReference>
<evidence type="ECO:0000256" key="1">
    <source>
        <dbReference type="ARBA" id="ARBA00009820"/>
    </source>
</evidence>
<dbReference type="EMBL" id="CP066776">
    <property type="protein sequence ID" value="QQL44253.1"/>
    <property type="molecule type" value="Genomic_DNA"/>
</dbReference>
<organism evidence="2 3">
    <name type="scientific">Sulfuriroseicoccus oceanibius</name>
    <dbReference type="NCBI Taxonomy" id="2707525"/>
    <lineage>
        <taxon>Bacteria</taxon>
        <taxon>Pseudomonadati</taxon>
        <taxon>Verrucomicrobiota</taxon>
        <taxon>Verrucomicrobiia</taxon>
        <taxon>Verrucomicrobiales</taxon>
        <taxon>Verrucomicrobiaceae</taxon>
        <taxon>Sulfuriroseicoccus</taxon>
    </lineage>
</organism>
<dbReference type="Proteomes" id="UP000475117">
    <property type="component" value="Chromosome"/>
</dbReference>
<evidence type="ECO:0000313" key="3">
    <source>
        <dbReference type="Proteomes" id="UP000475117"/>
    </source>
</evidence>
<dbReference type="InterPro" id="IPR011659">
    <property type="entry name" value="WD40"/>
</dbReference>
<comment type="similarity">
    <text evidence="1">Belongs to the TolB family.</text>
</comment>
<dbReference type="AlphaFoldDB" id="A0A6B3L0W2"/>
<dbReference type="PANTHER" id="PTHR36842:SF1">
    <property type="entry name" value="PROTEIN TOLB"/>
    <property type="match status" value="1"/>
</dbReference>
<proteinExistence type="inferred from homology"/>
<name>A0A6B3L0W2_9BACT</name>
<dbReference type="KEGG" id="soa:G3M56_010145"/>
<dbReference type="PANTHER" id="PTHR36842">
    <property type="entry name" value="PROTEIN TOLB HOMOLOG"/>
    <property type="match status" value="1"/>
</dbReference>
<dbReference type="Pfam" id="PF07676">
    <property type="entry name" value="PD40"/>
    <property type="match status" value="4"/>
</dbReference>
<dbReference type="RefSeq" id="WP_164362329.1">
    <property type="nucleotide sequence ID" value="NZ_CP066776.1"/>
</dbReference>
<protein>
    <submittedName>
        <fullName evidence="2">PD40 domain-containing protein</fullName>
    </submittedName>
</protein>
<keyword evidence="3" id="KW-1185">Reference proteome</keyword>